<feature type="compositionally biased region" description="Low complexity" evidence="5">
    <location>
        <begin position="337"/>
        <end position="354"/>
    </location>
</feature>
<reference evidence="8 9" key="1">
    <citation type="journal article" date="2021" name="Sci. Rep.">
        <title>Genome sequencing of the multicellular alga Astrephomene provides insights into convergent evolution of germ-soma differentiation.</title>
        <authorList>
            <person name="Yamashita S."/>
            <person name="Yamamoto K."/>
            <person name="Matsuzaki R."/>
            <person name="Suzuki S."/>
            <person name="Yamaguchi H."/>
            <person name="Hirooka S."/>
            <person name="Minakuchi Y."/>
            <person name="Miyagishima S."/>
            <person name="Kawachi M."/>
            <person name="Toyoda A."/>
            <person name="Nozaki H."/>
        </authorList>
    </citation>
    <scope>NUCLEOTIDE SEQUENCE [LARGE SCALE GENOMIC DNA]</scope>
    <source>
        <strain evidence="8 9">NIES-4017</strain>
    </source>
</reference>
<feature type="transmembrane region" description="Helical" evidence="6">
    <location>
        <begin position="1195"/>
        <end position="1217"/>
    </location>
</feature>
<dbReference type="Pfam" id="PF03110">
    <property type="entry name" value="SBP"/>
    <property type="match status" value="1"/>
</dbReference>
<feature type="transmembrane region" description="Helical" evidence="6">
    <location>
        <begin position="1260"/>
        <end position="1282"/>
    </location>
</feature>
<feature type="region of interest" description="Disordered" evidence="5">
    <location>
        <begin position="337"/>
        <end position="360"/>
    </location>
</feature>
<dbReference type="InterPro" id="IPR044817">
    <property type="entry name" value="SBP-like"/>
</dbReference>
<keyword evidence="4" id="KW-0175">Coiled coil</keyword>
<feature type="domain" description="SBP-type" evidence="7">
    <location>
        <begin position="105"/>
        <end position="182"/>
    </location>
</feature>
<comment type="caution">
    <text evidence="8">The sequence shown here is derived from an EMBL/GenBank/DDBJ whole genome shotgun (WGS) entry which is preliminary data.</text>
</comment>
<keyword evidence="9" id="KW-1185">Reference proteome</keyword>
<evidence type="ECO:0000313" key="9">
    <source>
        <dbReference type="Proteomes" id="UP001054857"/>
    </source>
</evidence>
<keyword evidence="3" id="KW-0862">Zinc</keyword>
<protein>
    <recommendedName>
        <fullName evidence="7">SBP-type domain-containing protein</fullName>
    </recommendedName>
</protein>
<dbReference type="PROSITE" id="PS51141">
    <property type="entry name" value="ZF_SBP"/>
    <property type="match status" value="1"/>
</dbReference>
<evidence type="ECO:0000256" key="3">
    <source>
        <dbReference type="ARBA" id="ARBA00022833"/>
    </source>
</evidence>
<evidence type="ECO:0000256" key="6">
    <source>
        <dbReference type="SAM" id="Phobius"/>
    </source>
</evidence>
<dbReference type="SUPFAM" id="SSF103612">
    <property type="entry name" value="SBT domain"/>
    <property type="match status" value="1"/>
</dbReference>
<evidence type="ECO:0000256" key="5">
    <source>
        <dbReference type="SAM" id="MobiDB-lite"/>
    </source>
</evidence>
<feature type="compositionally biased region" description="Basic and acidic residues" evidence="5">
    <location>
        <begin position="183"/>
        <end position="194"/>
    </location>
</feature>
<evidence type="ECO:0000256" key="4">
    <source>
        <dbReference type="SAM" id="Coils"/>
    </source>
</evidence>
<evidence type="ECO:0000256" key="2">
    <source>
        <dbReference type="ARBA" id="ARBA00022771"/>
    </source>
</evidence>
<feature type="coiled-coil region" evidence="4">
    <location>
        <begin position="448"/>
        <end position="482"/>
    </location>
</feature>
<dbReference type="Proteomes" id="UP001054857">
    <property type="component" value="Unassembled WGS sequence"/>
</dbReference>
<dbReference type="EMBL" id="BMAR01000001">
    <property type="protein sequence ID" value="GFR40773.1"/>
    <property type="molecule type" value="Genomic_DNA"/>
</dbReference>
<organism evidence="8 9">
    <name type="scientific">Astrephomene gubernaculifera</name>
    <dbReference type="NCBI Taxonomy" id="47775"/>
    <lineage>
        <taxon>Eukaryota</taxon>
        <taxon>Viridiplantae</taxon>
        <taxon>Chlorophyta</taxon>
        <taxon>core chlorophytes</taxon>
        <taxon>Chlorophyceae</taxon>
        <taxon>CS clade</taxon>
        <taxon>Chlamydomonadales</taxon>
        <taxon>Astrephomenaceae</taxon>
        <taxon>Astrephomene</taxon>
    </lineage>
</organism>
<evidence type="ECO:0000259" key="7">
    <source>
        <dbReference type="PROSITE" id="PS51141"/>
    </source>
</evidence>
<accession>A0AAD3HHF5</accession>
<sequence>MAEVFSTVIASEQHPQWLASQYVWDPSQLQALPLSCSQANGSEGSPSEPGSEGHTSSTGGQRQQSLGPIPVGWQGSSGSPAGGSGGVALDARETKSAHFRPVKGPLVCQVEGCGHDLSVDKGYYQRYRVCEPHVKVLSIMINDRACRFCQQCGRFHELSEFDGNKRSCRARLLQHNARRRKRDPFDTAGKEQTRKGRPPQQWPENSNDAETSSRDVRKGAMPVEKVVADSRMDPCFLGSGTGAGDCIMPTSNGSASAWSPRMQPSMVGLLESSFVSSQDAPMLLQPSIQMLPPQQQQQLPALFDPTPCLVGGSDLAGSLDDVLDDLFNGKGENLVLPAAPSSRDSSSGPSLTSGLGLGPGLRATNNMPGGGFLSVDAQALRPGGASSNFGPNSALLLGSCNGASLTAAAGGWGSAVVSAETGGNSTDMSAALERRNMEQLQLQQQQQLVQHEQLMLKQQQLLQQQQQQQMQQQQQLLLQQQQLRQQQLMQHPQPFAAGGVLGPAVMNGSQGRLPQAEPFVNSNSSTTSAYAGAGSCISGSMAGPCSAASAWTSSVLSTGSGLGNVSGGLHHMGGSPLSGPASLGQGMGVGSVGAAPGMSSFELARRLVASGGAAAQYKSEDLMVRVSIKIANCTPDQLPPDLYQRLRNLLNTADASLVQGFLRPGCTHLVLDVLVSGSGGVSSPDEGEAVADGIAALGLSAKDFRGGLGALAARSAMLVQTEGEVASWPAGMQPADKPRELSAVADLQAAGQLPVIAHVTAAAHLGAGNRATLAVFGTGLAGAGVELFARMQGGYLPVKVQPLLVLGKVTASASANPQLAKAAEAAFGYASVLRSAGRQVEDVALVTVEEAPGTGLLLVEAQSGPLLSNWRPCLLSTDADVAAELSAWGCTALRSGAAALASLEAFVTDLGRVLDRRSYCEVAGFDEDAPVFADASSDQEATFELVCMCERLLAWAADAGLARVSSFLVAALRQYGQDVQAILEAPYADGLTIVHRCIRSRNAAAVVAMMGWAAGSGIRLSWDAHGALGLSPLHLAALVPATWRILAASAGARGCWESVKAHADGGTPKQLQTLLLAGLPPGAVPRDLAEVFTRRVSPAPQQQQPHQPSAVDGLPSAAATSTEADVTPQKAAGEEKPVAPQVVAAAHVPAPASAEAPCRVGDAIPHVDAMATVSVVAQNVITKSGKVSGYVQQPFLLRALHTFFAMLFAFVAVLFAAKRSLPSDSDDGDLAVQGRYAYTLRLAPVSDFVRQGLARSSSSLLGVALLGLAVFVLPVKSAAMMLSQLHPASTCMGAP</sequence>
<name>A0AAD3HHF5_9CHLO</name>
<feature type="compositionally biased region" description="Low complexity" evidence="5">
    <location>
        <begin position="1098"/>
        <end position="1108"/>
    </location>
</feature>
<dbReference type="GO" id="GO:0008270">
    <property type="term" value="F:zinc ion binding"/>
    <property type="evidence" value="ECO:0007669"/>
    <property type="project" value="UniProtKB-KW"/>
</dbReference>
<dbReference type="PANTHER" id="PTHR31251">
    <property type="entry name" value="SQUAMOSA PROMOTER-BINDING-LIKE PROTEIN 4"/>
    <property type="match status" value="1"/>
</dbReference>
<evidence type="ECO:0000256" key="1">
    <source>
        <dbReference type="ARBA" id="ARBA00022723"/>
    </source>
</evidence>
<gene>
    <name evidence="8" type="ORF">Agub_g1387</name>
</gene>
<proteinExistence type="predicted"/>
<evidence type="ECO:0000313" key="8">
    <source>
        <dbReference type="EMBL" id="GFR40773.1"/>
    </source>
</evidence>
<dbReference type="Gene3D" id="4.10.1100.10">
    <property type="entry name" value="Transcription factor, SBP-box domain"/>
    <property type="match status" value="1"/>
</dbReference>
<feature type="region of interest" description="Disordered" evidence="5">
    <location>
        <begin position="175"/>
        <end position="219"/>
    </location>
</feature>
<feature type="region of interest" description="Disordered" evidence="5">
    <location>
        <begin position="1095"/>
        <end position="1135"/>
    </location>
</feature>
<dbReference type="InterPro" id="IPR004333">
    <property type="entry name" value="SBP_dom"/>
</dbReference>
<keyword evidence="1" id="KW-0479">Metal-binding</keyword>
<keyword evidence="6" id="KW-1133">Transmembrane helix</keyword>
<keyword evidence="6" id="KW-0472">Membrane</keyword>
<dbReference type="GO" id="GO:0005634">
    <property type="term" value="C:nucleus"/>
    <property type="evidence" value="ECO:0007669"/>
    <property type="project" value="InterPro"/>
</dbReference>
<keyword evidence="6" id="KW-0812">Transmembrane</keyword>
<dbReference type="PANTHER" id="PTHR31251:SF169">
    <property type="entry name" value="SQUAMOSA PROMOTER-BINDING-LIKE PROTEIN 8"/>
    <property type="match status" value="1"/>
</dbReference>
<dbReference type="GO" id="GO:0003677">
    <property type="term" value="F:DNA binding"/>
    <property type="evidence" value="ECO:0007669"/>
    <property type="project" value="InterPro"/>
</dbReference>
<dbReference type="InterPro" id="IPR036893">
    <property type="entry name" value="SBP_sf"/>
</dbReference>
<feature type="compositionally biased region" description="Low complexity" evidence="5">
    <location>
        <begin position="41"/>
        <end position="60"/>
    </location>
</feature>
<feature type="region of interest" description="Disordered" evidence="5">
    <location>
        <begin position="36"/>
        <end position="88"/>
    </location>
</feature>
<keyword evidence="2" id="KW-0863">Zinc-finger</keyword>